<protein>
    <recommendedName>
        <fullName evidence="4">Bro-N domain-containing protein</fullName>
    </recommendedName>
</protein>
<reference evidence="2" key="1">
    <citation type="submission" date="2020-12" db="EMBL/GenBank/DDBJ databases">
        <title>Prauserella sp. ASG 168, a novel actinomycete isolated from cave rock.</title>
        <authorList>
            <person name="Suriyachadkun C."/>
        </authorList>
    </citation>
    <scope>NUCLEOTIDE SEQUENCE</scope>
    <source>
        <strain evidence="2">ASG 168</strain>
    </source>
</reference>
<feature type="region of interest" description="Disordered" evidence="1">
    <location>
        <begin position="89"/>
        <end position="111"/>
    </location>
</feature>
<evidence type="ECO:0008006" key="4">
    <source>
        <dbReference type="Google" id="ProtNLM"/>
    </source>
</evidence>
<evidence type="ECO:0000313" key="2">
    <source>
        <dbReference type="EMBL" id="MBK1785149.1"/>
    </source>
</evidence>
<name>A0A934QT21_9PSEU</name>
<comment type="caution">
    <text evidence="2">The sequence shown here is derived from an EMBL/GenBank/DDBJ whole genome shotgun (WGS) entry which is preliminary data.</text>
</comment>
<accession>A0A934QT21</accession>
<organism evidence="2 3">
    <name type="scientific">Prauserella cavernicola</name>
    <dbReference type="NCBI Taxonomy" id="2800127"/>
    <lineage>
        <taxon>Bacteria</taxon>
        <taxon>Bacillati</taxon>
        <taxon>Actinomycetota</taxon>
        <taxon>Actinomycetes</taxon>
        <taxon>Pseudonocardiales</taxon>
        <taxon>Pseudonocardiaceae</taxon>
        <taxon>Prauserella</taxon>
    </lineage>
</organism>
<evidence type="ECO:0000256" key="1">
    <source>
        <dbReference type="SAM" id="MobiDB-lite"/>
    </source>
</evidence>
<sequence>MIAVTMEVGDMEEVSKTYPWKKEPTPNKGDLGPTIEHSVSAFDRIRSVRPDGTEYWSARDLQPLMGYATWERFKSPLFRARQSAENTGIDLTSNFRRSAKDRGGPGPAQEDYQLSRECAYLVAMNGDPNKPEVAEAQAYFAGQTREAEVAQQEHDELPVWAQQQIETIRRVGKIEVEQMRQRERLDDVEHRLDGIEGRHDWFSALAWARRHKLSTSVAATRSLGKRAAQICREKGIAPGKTQHERYGEVNTYPATVLAEASGAMSTPA</sequence>
<dbReference type="EMBL" id="JAENJH010000002">
    <property type="protein sequence ID" value="MBK1785149.1"/>
    <property type="molecule type" value="Genomic_DNA"/>
</dbReference>
<dbReference type="RefSeq" id="WP_200318057.1">
    <property type="nucleotide sequence ID" value="NZ_JAENJH010000002.1"/>
</dbReference>
<dbReference type="AlphaFoldDB" id="A0A934QT21"/>
<feature type="region of interest" description="Disordered" evidence="1">
    <location>
        <begin position="13"/>
        <end position="35"/>
    </location>
</feature>
<gene>
    <name evidence="2" type="ORF">JHE00_12510</name>
</gene>
<keyword evidence="3" id="KW-1185">Reference proteome</keyword>
<evidence type="ECO:0000313" key="3">
    <source>
        <dbReference type="Proteomes" id="UP000635245"/>
    </source>
</evidence>
<proteinExistence type="predicted"/>
<dbReference type="Proteomes" id="UP000635245">
    <property type="component" value="Unassembled WGS sequence"/>
</dbReference>